<evidence type="ECO:0000313" key="3">
    <source>
        <dbReference type="Proteomes" id="UP001066276"/>
    </source>
</evidence>
<proteinExistence type="predicted"/>
<organism evidence="2 3">
    <name type="scientific">Pleurodeles waltl</name>
    <name type="common">Iberian ribbed newt</name>
    <dbReference type="NCBI Taxonomy" id="8319"/>
    <lineage>
        <taxon>Eukaryota</taxon>
        <taxon>Metazoa</taxon>
        <taxon>Chordata</taxon>
        <taxon>Craniata</taxon>
        <taxon>Vertebrata</taxon>
        <taxon>Euteleostomi</taxon>
        <taxon>Amphibia</taxon>
        <taxon>Batrachia</taxon>
        <taxon>Caudata</taxon>
        <taxon>Salamandroidea</taxon>
        <taxon>Salamandridae</taxon>
        <taxon>Pleurodelinae</taxon>
        <taxon>Pleurodeles</taxon>
    </lineage>
</organism>
<comment type="caution">
    <text evidence="2">The sequence shown here is derived from an EMBL/GenBank/DDBJ whole genome shotgun (WGS) entry which is preliminary data.</text>
</comment>
<dbReference type="Proteomes" id="UP001066276">
    <property type="component" value="Chromosome 5"/>
</dbReference>
<keyword evidence="3" id="KW-1185">Reference proteome</keyword>
<evidence type="ECO:0000313" key="2">
    <source>
        <dbReference type="EMBL" id="KAJ1152155.1"/>
    </source>
</evidence>
<name>A0AAV7RKW5_PLEWA</name>
<sequence length="335" mass="37365">MGKDRTNKGMQQTQMDQYTAQSSGANLQKDPPGPLEKGVEPTGVQILGAIESLRHAMQTQIAAIAVDVNLLRADLRVVAERSVATEKQVTCLQSDIDTLKTSVIILQAKTDKLEARVKDVEGVLDGYLHTKCGMATTGGLEWEALKSVIRGESLSKTYGIRQLLVRELTQQEKVLAAIQRQVDISEADCLEVRSRIVDLCDRLDNYVRQNYRQRLFWEGDRSGRLLARLARQERAIPIIQMLHSSSGERILGQLRVNTHLHEHLRNIYTSPWSVGMTQMKEYLEGLRMPRLTAAQVEELEGEVSLEDLVEVLGGMATGKAPGPDGLPDTFLSYLF</sequence>
<reference evidence="2" key="1">
    <citation type="journal article" date="2022" name="bioRxiv">
        <title>Sequencing and chromosome-scale assembly of the giantPleurodeles waltlgenome.</title>
        <authorList>
            <person name="Brown T."/>
            <person name="Elewa A."/>
            <person name="Iarovenko S."/>
            <person name="Subramanian E."/>
            <person name="Araus A.J."/>
            <person name="Petzold A."/>
            <person name="Susuki M."/>
            <person name="Suzuki K.-i.T."/>
            <person name="Hayashi T."/>
            <person name="Toyoda A."/>
            <person name="Oliveira C."/>
            <person name="Osipova E."/>
            <person name="Leigh N.D."/>
            <person name="Simon A."/>
            <person name="Yun M.H."/>
        </authorList>
    </citation>
    <scope>NUCLEOTIDE SEQUENCE</scope>
    <source>
        <strain evidence="2">20211129_DDA</strain>
        <tissue evidence="2">Liver</tissue>
    </source>
</reference>
<feature type="compositionally biased region" description="Polar residues" evidence="1">
    <location>
        <begin position="8"/>
        <end position="26"/>
    </location>
</feature>
<gene>
    <name evidence="2" type="ORF">NDU88_004932</name>
</gene>
<dbReference type="AlphaFoldDB" id="A0AAV7RKW5"/>
<feature type="region of interest" description="Disordered" evidence="1">
    <location>
        <begin position="1"/>
        <end position="40"/>
    </location>
</feature>
<dbReference type="EMBL" id="JANPWB010000009">
    <property type="protein sequence ID" value="KAJ1152155.1"/>
    <property type="molecule type" value="Genomic_DNA"/>
</dbReference>
<evidence type="ECO:0000256" key="1">
    <source>
        <dbReference type="SAM" id="MobiDB-lite"/>
    </source>
</evidence>
<protein>
    <submittedName>
        <fullName evidence="2">Uncharacterized protein</fullName>
    </submittedName>
</protein>
<accession>A0AAV7RKW5</accession>